<sequence>GAATAAQQQRDSQDARTFVRNDFCGFATGETLEPPHTLSASCTIIEPEDYMVDVECSQETNPLNVEDEVLMPLLGDSFCLGDETLVVRDVLTINNVERKQLEDVRSKIHPKNEIKCTGRFSNGERRPLLRSDLKPRNFKSKSYKDKTTEEFDISDVNCHSDGEFSGKPNFPLERENISELQPENDVNNLEGECFLKIESTRSLSKTLTDFFPTKEKRVKLKKKPSKVISVKRKHKRAKNKLNLKSFTCNNCNKSYKYIRGLKQHQKLDCNIEPQFPCPYCPVRYRYRQGIRDHVMDKHREAFPVWFKKHYSKC</sequence>
<proteinExistence type="predicted"/>
<evidence type="ECO:0000259" key="2">
    <source>
        <dbReference type="PROSITE" id="PS50157"/>
    </source>
</evidence>
<dbReference type="EMBL" id="GEBQ01025579">
    <property type="protein sequence ID" value="JAT14398.1"/>
    <property type="molecule type" value="Transcribed_RNA"/>
</dbReference>
<feature type="domain" description="C2H2-type" evidence="2">
    <location>
        <begin position="246"/>
        <end position="273"/>
    </location>
</feature>
<dbReference type="GO" id="GO:0008270">
    <property type="term" value="F:zinc ion binding"/>
    <property type="evidence" value="ECO:0007669"/>
    <property type="project" value="UniProtKB-KW"/>
</dbReference>
<dbReference type="PROSITE" id="PS00028">
    <property type="entry name" value="ZINC_FINGER_C2H2_1"/>
    <property type="match status" value="1"/>
</dbReference>
<name>A0A1B6KSJ9_9HEMI</name>
<dbReference type="InterPro" id="IPR036236">
    <property type="entry name" value="Znf_C2H2_sf"/>
</dbReference>
<reference evidence="3" key="1">
    <citation type="submission" date="2015-11" db="EMBL/GenBank/DDBJ databases">
        <title>De novo transcriptome assembly of four potential Pierce s Disease insect vectors from Arizona vineyards.</title>
        <authorList>
            <person name="Tassone E.E."/>
        </authorList>
    </citation>
    <scope>NUCLEOTIDE SEQUENCE</scope>
</reference>
<dbReference type="SMART" id="SM00355">
    <property type="entry name" value="ZnF_C2H2"/>
    <property type="match status" value="2"/>
</dbReference>
<keyword evidence="1" id="KW-0479">Metal-binding</keyword>
<evidence type="ECO:0000256" key="1">
    <source>
        <dbReference type="PROSITE-ProRule" id="PRU00042"/>
    </source>
</evidence>
<feature type="non-terminal residue" evidence="3">
    <location>
        <position position="1"/>
    </location>
</feature>
<gene>
    <name evidence="3" type="ORF">g.50168</name>
</gene>
<keyword evidence="1" id="KW-0863">Zinc-finger</keyword>
<dbReference type="PROSITE" id="PS50157">
    <property type="entry name" value="ZINC_FINGER_C2H2_2"/>
    <property type="match status" value="1"/>
</dbReference>
<dbReference type="Pfam" id="PF00096">
    <property type="entry name" value="zf-C2H2"/>
    <property type="match status" value="1"/>
</dbReference>
<dbReference type="SUPFAM" id="SSF57667">
    <property type="entry name" value="beta-beta-alpha zinc fingers"/>
    <property type="match status" value="1"/>
</dbReference>
<dbReference type="AlphaFoldDB" id="A0A1B6KSJ9"/>
<evidence type="ECO:0000313" key="3">
    <source>
        <dbReference type="EMBL" id="JAT14398.1"/>
    </source>
</evidence>
<organism evidence="3">
    <name type="scientific">Graphocephala atropunctata</name>
    <dbReference type="NCBI Taxonomy" id="36148"/>
    <lineage>
        <taxon>Eukaryota</taxon>
        <taxon>Metazoa</taxon>
        <taxon>Ecdysozoa</taxon>
        <taxon>Arthropoda</taxon>
        <taxon>Hexapoda</taxon>
        <taxon>Insecta</taxon>
        <taxon>Pterygota</taxon>
        <taxon>Neoptera</taxon>
        <taxon>Paraneoptera</taxon>
        <taxon>Hemiptera</taxon>
        <taxon>Auchenorrhyncha</taxon>
        <taxon>Membracoidea</taxon>
        <taxon>Cicadellidae</taxon>
        <taxon>Cicadellinae</taxon>
        <taxon>Cicadellini</taxon>
        <taxon>Graphocephala</taxon>
    </lineage>
</organism>
<dbReference type="Gene3D" id="3.30.160.60">
    <property type="entry name" value="Classic Zinc Finger"/>
    <property type="match status" value="1"/>
</dbReference>
<keyword evidence="1" id="KW-0862">Zinc</keyword>
<protein>
    <recommendedName>
        <fullName evidence="2">C2H2-type domain-containing protein</fullName>
    </recommendedName>
</protein>
<accession>A0A1B6KSJ9</accession>
<dbReference type="InterPro" id="IPR013087">
    <property type="entry name" value="Znf_C2H2_type"/>
</dbReference>